<dbReference type="Proteomes" id="UP000266841">
    <property type="component" value="Unassembled WGS sequence"/>
</dbReference>
<dbReference type="AlphaFoldDB" id="K0TRF4"/>
<sequence>MSVYLAYAVNGLYIGTVTLMALINRLKSSGEDKWFMRYQGEVYSYMRLLASSLCFFYVPLFTAFATDPGDGSQKTKTWVWVLSVFLVALSFLWIVVRDVRAKMEEKRKLAELDQAVSDKAAARALKPFSSWSQEETTLWVKAGEMSNEEYFTDANRTTIAEKLDSAHVDGGILGRMVDGGDVSLLVNAVGLTLGNVDKLCVEVKRVMQTSHEEEMDTAMVVKLDSV</sequence>
<reference evidence="2 3" key="1">
    <citation type="journal article" date="2012" name="Genome Biol.">
        <title>Genome and low-iron response of an oceanic diatom adapted to chronic iron limitation.</title>
        <authorList>
            <person name="Lommer M."/>
            <person name="Specht M."/>
            <person name="Roy A.S."/>
            <person name="Kraemer L."/>
            <person name="Andreson R."/>
            <person name="Gutowska M.A."/>
            <person name="Wolf J."/>
            <person name="Bergner S.V."/>
            <person name="Schilhabel M.B."/>
            <person name="Klostermeier U.C."/>
            <person name="Beiko R.G."/>
            <person name="Rosenstiel P."/>
            <person name="Hippler M."/>
            <person name="Laroche J."/>
        </authorList>
    </citation>
    <scope>NUCLEOTIDE SEQUENCE [LARGE SCALE GENOMIC DNA]</scope>
    <source>
        <strain evidence="2 3">CCMP1005</strain>
    </source>
</reference>
<protein>
    <submittedName>
        <fullName evidence="2">Uncharacterized protein</fullName>
    </submittedName>
</protein>
<keyword evidence="1" id="KW-0812">Transmembrane</keyword>
<organism evidence="2 3">
    <name type="scientific">Thalassiosira oceanica</name>
    <name type="common">Marine diatom</name>
    <dbReference type="NCBI Taxonomy" id="159749"/>
    <lineage>
        <taxon>Eukaryota</taxon>
        <taxon>Sar</taxon>
        <taxon>Stramenopiles</taxon>
        <taxon>Ochrophyta</taxon>
        <taxon>Bacillariophyta</taxon>
        <taxon>Coscinodiscophyceae</taxon>
        <taxon>Thalassiosirophycidae</taxon>
        <taxon>Thalassiosirales</taxon>
        <taxon>Thalassiosiraceae</taxon>
        <taxon>Thalassiosira</taxon>
    </lineage>
</organism>
<dbReference type="OrthoDB" id="57180at2759"/>
<comment type="caution">
    <text evidence="2">The sequence shown here is derived from an EMBL/GenBank/DDBJ whole genome shotgun (WGS) entry which is preliminary data.</text>
</comment>
<keyword evidence="1" id="KW-0472">Membrane</keyword>
<proteinExistence type="predicted"/>
<keyword evidence="1" id="KW-1133">Transmembrane helix</keyword>
<evidence type="ECO:0000313" key="2">
    <source>
        <dbReference type="EMBL" id="EJK77702.1"/>
    </source>
</evidence>
<evidence type="ECO:0000256" key="1">
    <source>
        <dbReference type="SAM" id="Phobius"/>
    </source>
</evidence>
<name>K0TRF4_THAOC</name>
<keyword evidence="3" id="KW-1185">Reference proteome</keyword>
<feature type="transmembrane region" description="Helical" evidence="1">
    <location>
        <begin position="6"/>
        <end position="24"/>
    </location>
</feature>
<feature type="transmembrane region" description="Helical" evidence="1">
    <location>
        <begin position="45"/>
        <end position="65"/>
    </location>
</feature>
<accession>K0TRF4</accession>
<dbReference type="EMBL" id="AGNL01000526">
    <property type="protein sequence ID" value="EJK77702.1"/>
    <property type="molecule type" value="Genomic_DNA"/>
</dbReference>
<evidence type="ECO:0000313" key="3">
    <source>
        <dbReference type="Proteomes" id="UP000266841"/>
    </source>
</evidence>
<gene>
    <name evidence="2" type="ORF">THAOC_00450</name>
</gene>
<feature type="transmembrane region" description="Helical" evidence="1">
    <location>
        <begin position="77"/>
        <end position="96"/>
    </location>
</feature>